<evidence type="ECO:0000259" key="4">
    <source>
        <dbReference type="Pfam" id="PF13731"/>
    </source>
</evidence>
<feature type="region of interest" description="Disordered" evidence="2">
    <location>
        <begin position="543"/>
        <end position="563"/>
    </location>
</feature>
<dbReference type="InterPro" id="IPR027994">
    <property type="entry name" value="WxL_dom"/>
</dbReference>
<dbReference type="InterPro" id="IPR009459">
    <property type="entry name" value="MucBP_dom"/>
</dbReference>
<dbReference type="AlphaFoldDB" id="A0A848MZM9"/>
<dbReference type="Pfam" id="PF13731">
    <property type="entry name" value="WxL"/>
    <property type="match status" value="1"/>
</dbReference>
<organism evidence="5 6">
    <name type="scientific">Enterococcus mundtii</name>
    <dbReference type="NCBI Taxonomy" id="53346"/>
    <lineage>
        <taxon>Bacteria</taxon>
        <taxon>Bacillati</taxon>
        <taxon>Bacillota</taxon>
        <taxon>Bacilli</taxon>
        <taxon>Lactobacillales</taxon>
        <taxon>Enterococcaceae</taxon>
        <taxon>Enterococcus</taxon>
    </lineage>
</organism>
<dbReference type="Proteomes" id="UP000557857">
    <property type="component" value="Unassembled WGS sequence"/>
</dbReference>
<evidence type="ECO:0000259" key="3">
    <source>
        <dbReference type="Pfam" id="PF06458"/>
    </source>
</evidence>
<feature type="domain" description="WxL" evidence="4">
    <location>
        <begin position="614"/>
        <end position="721"/>
    </location>
</feature>
<dbReference type="Pfam" id="PF20585">
    <property type="entry name" value="Pectate_lyase_5"/>
    <property type="match status" value="1"/>
</dbReference>
<evidence type="ECO:0000256" key="1">
    <source>
        <dbReference type="ARBA" id="ARBA00022737"/>
    </source>
</evidence>
<sequence>MSFRKQAAFVGAIILFFQVVPLSLIHTYAETEDSVDPQLVDTFRSHQPEYLQLNQPMDPSEQKIEAVQEFSFVDKTFRTTVGQPVLLRFTSTLPANEVLVRIPAQGQIVEEEISNEQLIQHSHGEYWLLKTSNQQTDFVLPVVFETAGQYFLTVDHDADHFYLEVEEEDPQQTMSEFSPAAQPVVTAEQNLVISEELISAENERLLEETLNPATRSTSTVRNWSQFRSAWNSSRTSEIIFGDNFDYSSSITGSSLNARSTNISIVGSGRWISFGTSSNFLEMNGSANLSIHSLEFFPGNGSGGRVIRHNGSGLVDANNLIAESSFGSFPLVEAQNLTLSNSFRLRSWSSSPISIVRGGTLTITTTASGVITGDYRRNPSIGTKPISSNVSSRIILNTNRLTMGTNLETPRSSWDQVNVTLSGVNGSQVVSGHSDPNDFTDRYTQLFNESWYSSLIFNGRGSEFEPPIQTGTVTAEYVDIEGNELAQSESITGNVGTSYTTQSKDIDGWTLIEVPSNASGLFTQEPITVRYVYQRKKWSLSLQANPTLGGSPSSDNETLSEKETTTIRANPNDEYFFVKWEIVSGTNAKIANETAETTIFTMGNEDTTIRAVYEMKTILPVDPLDPEVEVAPENKPELPEAQGSLSIDFVSSFNFGSQALSIHDQMYYAQPQRLLTGDGTVNERPNYVQISDRRPVSERNGWQLSVTQNGQFRNESGHELIGS</sequence>
<protein>
    <recommendedName>
        <fullName evidence="7">Bacterial repeat domain-containing protein</fullName>
    </recommendedName>
</protein>
<accession>A0A848MZM9</accession>
<reference evidence="5 6" key="1">
    <citation type="submission" date="2020-04" db="EMBL/GenBank/DDBJ databases">
        <authorList>
            <person name="Abaymova A."/>
            <person name="Teymurazov M."/>
            <person name="Tazyna O."/>
            <person name="Chatushin Y."/>
            <person name="Svetoch E."/>
            <person name="Pereligyn V."/>
            <person name="Pohylenko V."/>
            <person name="Platonov M."/>
            <person name="Kartsev N."/>
            <person name="Skryabin Y."/>
            <person name="Sizova A."/>
            <person name="Solomentsev V."/>
            <person name="Kislichkina A."/>
            <person name="Bogun A."/>
        </authorList>
    </citation>
    <scope>NUCLEOTIDE SEQUENCE [LARGE SCALE GENOMIC DNA]</scope>
    <source>
        <strain evidence="6">SCPM-O-B-8398 (E28)</strain>
    </source>
</reference>
<evidence type="ECO:0008006" key="7">
    <source>
        <dbReference type="Google" id="ProtNLM"/>
    </source>
</evidence>
<feature type="domain" description="MucBP" evidence="3">
    <location>
        <begin position="471"/>
        <end position="533"/>
    </location>
</feature>
<comment type="caution">
    <text evidence="5">The sequence shown here is derived from an EMBL/GenBank/DDBJ whole genome shotgun (WGS) entry which is preliminary data.</text>
</comment>
<evidence type="ECO:0000256" key="2">
    <source>
        <dbReference type="SAM" id="MobiDB-lite"/>
    </source>
</evidence>
<keyword evidence="1" id="KW-0677">Repeat</keyword>
<dbReference type="InterPro" id="IPR046776">
    <property type="entry name" value="Pectate_lyase_5"/>
</dbReference>
<name>A0A848MZM9_ENTMU</name>
<proteinExistence type="predicted"/>
<gene>
    <name evidence="5" type="ORF">HI921_14705</name>
</gene>
<dbReference type="EMBL" id="JABCAG010000072">
    <property type="protein sequence ID" value="NMP59692.1"/>
    <property type="molecule type" value="Genomic_DNA"/>
</dbReference>
<evidence type="ECO:0000313" key="5">
    <source>
        <dbReference type="EMBL" id="NMP59692.1"/>
    </source>
</evidence>
<dbReference type="Pfam" id="PF06458">
    <property type="entry name" value="MucBP"/>
    <property type="match status" value="1"/>
</dbReference>
<dbReference type="Gene3D" id="3.10.20.320">
    <property type="entry name" value="Putative peptidoglycan bound protein (lpxtg motif)"/>
    <property type="match status" value="1"/>
</dbReference>
<feature type="compositionally biased region" description="Polar residues" evidence="2">
    <location>
        <begin position="543"/>
        <end position="556"/>
    </location>
</feature>
<evidence type="ECO:0000313" key="6">
    <source>
        <dbReference type="Proteomes" id="UP000557857"/>
    </source>
</evidence>